<evidence type="ECO:0000256" key="11">
    <source>
        <dbReference type="SAM" id="MobiDB-lite"/>
    </source>
</evidence>
<protein>
    <recommendedName>
        <fullName evidence="7">Methionine--tRNA ligase, mitochondrial</fullName>
        <ecNumber evidence="1">6.1.1.10</ecNumber>
    </recommendedName>
    <alternativeName>
        <fullName evidence="8">Mitochondrial methionyl-tRNA synthetase</fullName>
    </alternativeName>
</protein>
<comment type="catalytic activity">
    <reaction evidence="9">
        <text>tRNA(Met) + L-methionine + ATP = L-methionyl-tRNA(Met) + AMP + diphosphate</text>
        <dbReference type="Rhea" id="RHEA:13481"/>
        <dbReference type="Rhea" id="RHEA-COMP:9667"/>
        <dbReference type="Rhea" id="RHEA-COMP:9698"/>
        <dbReference type="ChEBI" id="CHEBI:30616"/>
        <dbReference type="ChEBI" id="CHEBI:33019"/>
        <dbReference type="ChEBI" id="CHEBI:57844"/>
        <dbReference type="ChEBI" id="CHEBI:78442"/>
        <dbReference type="ChEBI" id="CHEBI:78530"/>
        <dbReference type="ChEBI" id="CHEBI:456215"/>
        <dbReference type="EC" id="6.1.1.10"/>
    </reaction>
</comment>
<evidence type="ECO:0000256" key="7">
    <source>
        <dbReference type="ARBA" id="ARBA00026124"/>
    </source>
</evidence>
<comment type="similarity">
    <text evidence="10">Belongs to the class-I aminoacyl-tRNA synthetase family.</text>
</comment>
<evidence type="ECO:0000313" key="14">
    <source>
        <dbReference type="EMBL" id="CAH1795590.1"/>
    </source>
</evidence>
<name>A0A8S4PQE5_OWEFU</name>
<dbReference type="Gene3D" id="1.10.730.10">
    <property type="entry name" value="Isoleucyl-tRNA Synthetase, Domain 1"/>
    <property type="match status" value="1"/>
</dbReference>
<feature type="domain" description="Methionyl-tRNA synthetase anticodon-binding" evidence="13">
    <location>
        <begin position="419"/>
        <end position="541"/>
    </location>
</feature>
<evidence type="ECO:0000256" key="9">
    <source>
        <dbReference type="ARBA" id="ARBA00047364"/>
    </source>
</evidence>
<dbReference type="Gene3D" id="3.40.50.620">
    <property type="entry name" value="HUPs"/>
    <property type="match status" value="1"/>
</dbReference>
<dbReference type="InterPro" id="IPR009080">
    <property type="entry name" value="tRNAsynth_Ia_anticodon-bd"/>
</dbReference>
<evidence type="ECO:0000256" key="2">
    <source>
        <dbReference type="ARBA" id="ARBA00022598"/>
    </source>
</evidence>
<evidence type="ECO:0000256" key="8">
    <source>
        <dbReference type="ARBA" id="ARBA00030331"/>
    </source>
</evidence>
<dbReference type="InterPro" id="IPR014758">
    <property type="entry name" value="Met-tRNA_synth"/>
</dbReference>
<dbReference type="InterPro" id="IPR015413">
    <property type="entry name" value="Methionyl/Leucyl_tRNA_Synth"/>
</dbReference>
<keyword evidence="4 10" id="KW-0067">ATP-binding</keyword>
<dbReference type="GO" id="GO:0005739">
    <property type="term" value="C:mitochondrion"/>
    <property type="evidence" value="ECO:0007669"/>
    <property type="project" value="UniProtKB-ARBA"/>
</dbReference>
<dbReference type="NCBIfam" id="TIGR00398">
    <property type="entry name" value="metG"/>
    <property type="match status" value="1"/>
</dbReference>
<keyword evidence="6 10" id="KW-0030">Aminoacyl-tRNA synthetase</keyword>
<dbReference type="InterPro" id="IPR014729">
    <property type="entry name" value="Rossmann-like_a/b/a_fold"/>
</dbReference>
<evidence type="ECO:0000256" key="4">
    <source>
        <dbReference type="ARBA" id="ARBA00022840"/>
    </source>
</evidence>
<dbReference type="PANTHER" id="PTHR43326">
    <property type="entry name" value="METHIONYL-TRNA SYNTHETASE"/>
    <property type="match status" value="1"/>
</dbReference>
<dbReference type="PRINTS" id="PR01041">
    <property type="entry name" value="TRNASYNTHMET"/>
</dbReference>
<feature type="compositionally biased region" description="Basic residues" evidence="11">
    <location>
        <begin position="576"/>
        <end position="586"/>
    </location>
</feature>
<gene>
    <name evidence="14" type="ORF">OFUS_LOCUS20109</name>
</gene>
<dbReference type="InterPro" id="IPR023457">
    <property type="entry name" value="Met-tRNA_synth_2"/>
</dbReference>
<keyword evidence="3 10" id="KW-0547">Nucleotide-binding</keyword>
<evidence type="ECO:0000256" key="5">
    <source>
        <dbReference type="ARBA" id="ARBA00022917"/>
    </source>
</evidence>
<dbReference type="OrthoDB" id="5844513at2759"/>
<dbReference type="AlphaFoldDB" id="A0A8S4PQE5"/>
<evidence type="ECO:0000313" key="15">
    <source>
        <dbReference type="Proteomes" id="UP000749559"/>
    </source>
</evidence>
<dbReference type="FunFam" id="2.170.220.10:FF:000001">
    <property type="entry name" value="methionine--tRNA ligase, mitochondrial"/>
    <property type="match status" value="1"/>
</dbReference>
<proteinExistence type="inferred from homology"/>
<evidence type="ECO:0000256" key="10">
    <source>
        <dbReference type="RuleBase" id="RU363039"/>
    </source>
</evidence>
<evidence type="ECO:0000256" key="3">
    <source>
        <dbReference type="ARBA" id="ARBA00022741"/>
    </source>
</evidence>
<sequence length="586" mass="67121">MAAIAKMISHQFLGRKIKLIFKLKLGFRAVHQSSQFSITTPIFYVNAAPHIGHMYTAVLADTIHRWQHLLGRKSYLYTGTDEHGLKIQQSALRQGVEPLEHCNTVSQTFRDLFTTCGIDHSDFVRTTEPRHRDAVQNFWGVLESGGHIYKGTYEGWYCTNEEAFLAEEQTHMVDEGGTVNRVSLESGHPVQWTIEENYLFRLSSFQQPLLELVKKEGFIQPSVFKTIVLGWLESGLPDLSVSRQRSRLPWGIQVPGDSAQTIYVWLDALVNYLTVSGYPGNSTNWPISCHVIGKDILKFHAIYWPAFLIAAKMEPPKHIFCHSHWTVEDRKMSKSLGNVVDPFDRIQKYTSDGLRYFLLRNGVPHFDCDYSDVKVIACLNDELCNNLGNLLSRSTAPSLNPEQTWAPSDASWEDFLTNLSDEDESLINQLVNLPEVVSSHMDQYNIYKAMDSILRVLRDTNAFFQRRTPWNDRKLGTHETIIRLNNTLHCTYEILHVCGILLQPMVPNLSNSLLSHLGIPSHSRTYQNATRSAFHRIRIGETGKERQMKGKRFLGERKELFPRILTEKPQSVQPVKSKKKKLKVQK</sequence>
<dbReference type="EC" id="6.1.1.10" evidence="1"/>
<dbReference type="Pfam" id="PF09334">
    <property type="entry name" value="tRNA-synt_1g"/>
    <property type="match status" value="1"/>
</dbReference>
<comment type="caution">
    <text evidence="14">The sequence shown here is derived from an EMBL/GenBank/DDBJ whole genome shotgun (WGS) entry which is preliminary data.</text>
</comment>
<dbReference type="PANTHER" id="PTHR43326:SF1">
    <property type="entry name" value="METHIONINE--TRNA LIGASE, MITOCHONDRIAL"/>
    <property type="match status" value="1"/>
</dbReference>
<dbReference type="Pfam" id="PF19303">
    <property type="entry name" value="Anticodon_3"/>
    <property type="match status" value="1"/>
</dbReference>
<dbReference type="EMBL" id="CAIIXF020000009">
    <property type="protein sequence ID" value="CAH1795590.1"/>
    <property type="molecule type" value="Genomic_DNA"/>
</dbReference>
<evidence type="ECO:0000259" key="13">
    <source>
        <dbReference type="Pfam" id="PF19303"/>
    </source>
</evidence>
<dbReference type="GO" id="GO:0005524">
    <property type="term" value="F:ATP binding"/>
    <property type="evidence" value="ECO:0007669"/>
    <property type="project" value="UniProtKB-KW"/>
</dbReference>
<dbReference type="SUPFAM" id="SSF47323">
    <property type="entry name" value="Anticodon-binding domain of a subclass of class I aminoacyl-tRNA synthetases"/>
    <property type="match status" value="1"/>
</dbReference>
<dbReference type="Proteomes" id="UP000749559">
    <property type="component" value="Unassembled WGS sequence"/>
</dbReference>
<evidence type="ECO:0000256" key="6">
    <source>
        <dbReference type="ARBA" id="ARBA00023146"/>
    </source>
</evidence>
<evidence type="ECO:0000259" key="12">
    <source>
        <dbReference type="Pfam" id="PF09334"/>
    </source>
</evidence>
<keyword evidence="15" id="KW-1185">Reference proteome</keyword>
<evidence type="ECO:0000256" key="1">
    <source>
        <dbReference type="ARBA" id="ARBA00012838"/>
    </source>
</evidence>
<feature type="domain" description="Methionyl/Leucyl tRNA synthetase" evidence="12">
    <location>
        <begin position="37"/>
        <end position="394"/>
    </location>
</feature>
<dbReference type="GO" id="GO:0004825">
    <property type="term" value="F:methionine-tRNA ligase activity"/>
    <property type="evidence" value="ECO:0007669"/>
    <property type="project" value="UniProtKB-EC"/>
</dbReference>
<dbReference type="InterPro" id="IPR033911">
    <property type="entry name" value="MetRS_core"/>
</dbReference>
<dbReference type="GO" id="GO:0006431">
    <property type="term" value="P:methionyl-tRNA aminoacylation"/>
    <property type="evidence" value="ECO:0007669"/>
    <property type="project" value="InterPro"/>
</dbReference>
<dbReference type="InterPro" id="IPR041872">
    <property type="entry name" value="Anticodon_Met"/>
</dbReference>
<dbReference type="SUPFAM" id="SSF52374">
    <property type="entry name" value="Nucleotidylyl transferase"/>
    <property type="match status" value="1"/>
</dbReference>
<reference evidence="14" key="1">
    <citation type="submission" date="2022-03" db="EMBL/GenBank/DDBJ databases">
        <authorList>
            <person name="Martin C."/>
        </authorList>
    </citation>
    <scope>NUCLEOTIDE SEQUENCE</scope>
</reference>
<dbReference type="CDD" id="cd00814">
    <property type="entry name" value="MetRS_core"/>
    <property type="match status" value="1"/>
</dbReference>
<organism evidence="14 15">
    <name type="scientific">Owenia fusiformis</name>
    <name type="common">Polychaete worm</name>
    <dbReference type="NCBI Taxonomy" id="6347"/>
    <lineage>
        <taxon>Eukaryota</taxon>
        <taxon>Metazoa</taxon>
        <taxon>Spiralia</taxon>
        <taxon>Lophotrochozoa</taxon>
        <taxon>Annelida</taxon>
        <taxon>Polychaeta</taxon>
        <taxon>Sedentaria</taxon>
        <taxon>Canalipalpata</taxon>
        <taxon>Sabellida</taxon>
        <taxon>Oweniida</taxon>
        <taxon>Oweniidae</taxon>
        <taxon>Owenia</taxon>
    </lineage>
</organism>
<feature type="region of interest" description="Disordered" evidence="11">
    <location>
        <begin position="565"/>
        <end position="586"/>
    </location>
</feature>
<keyword evidence="5 10" id="KW-0648">Protein biosynthesis</keyword>
<keyword evidence="2 10" id="KW-0436">Ligase</keyword>
<accession>A0A8S4PQE5</accession>
<dbReference type="Gene3D" id="2.170.220.10">
    <property type="match status" value="1"/>
</dbReference>